<dbReference type="Proteomes" id="UP001176961">
    <property type="component" value="Unassembled WGS sequence"/>
</dbReference>
<feature type="region of interest" description="Disordered" evidence="1">
    <location>
        <begin position="1"/>
        <end position="21"/>
    </location>
</feature>
<sequence>MPKHNGKDKCHTVKGGEEPKLGGYARRDVAIVSERAGTTRDSIEVRLNIAGVPASLTDTAGIPPALLTTGVRPLMDSLKQLVENLCPGDSGPCLTDTQLLSEAREELENAASIHDAALLCDHLERAPDIFGQMAGSTVSEEILDKMFSIINADFIDNFRLGGLNRRDAKKNSSYYVKMDHFWSEIAVVKIIYSLSATNMKIKHYIREWSLAVNTLFKEVRRLC</sequence>
<dbReference type="Gene3D" id="1.20.120.430">
    <property type="entry name" value="tRNA modification GTPase MnmE domain 2"/>
    <property type="match status" value="1"/>
</dbReference>
<protein>
    <recommendedName>
        <fullName evidence="2">G domain-containing protein</fullName>
    </recommendedName>
</protein>
<dbReference type="PANTHER" id="PTHR42714">
    <property type="entry name" value="TRNA MODIFICATION GTPASE GTPBP3"/>
    <property type="match status" value="1"/>
</dbReference>
<dbReference type="InterPro" id="IPR027368">
    <property type="entry name" value="MnmE_dom2"/>
</dbReference>
<evidence type="ECO:0000259" key="2">
    <source>
        <dbReference type="Pfam" id="PF01926"/>
    </source>
</evidence>
<dbReference type="Gene3D" id="3.40.50.300">
    <property type="entry name" value="P-loop containing nucleotide triphosphate hydrolases"/>
    <property type="match status" value="2"/>
</dbReference>
<dbReference type="GO" id="GO:0005737">
    <property type="term" value="C:cytoplasm"/>
    <property type="evidence" value="ECO:0007669"/>
    <property type="project" value="TreeGrafter"/>
</dbReference>
<dbReference type="InterPro" id="IPR006073">
    <property type="entry name" value="GTP-bd"/>
</dbReference>
<dbReference type="GO" id="GO:0002098">
    <property type="term" value="P:tRNA wobble uridine modification"/>
    <property type="evidence" value="ECO:0007669"/>
    <property type="project" value="TreeGrafter"/>
</dbReference>
<organism evidence="3 4">
    <name type="scientific">Cylicocyclus nassatus</name>
    <name type="common">Nematode worm</name>
    <dbReference type="NCBI Taxonomy" id="53992"/>
    <lineage>
        <taxon>Eukaryota</taxon>
        <taxon>Metazoa</taxon>
        <taxon>Ecdysozoa</taxon>
        <taxon>Nematoda</taxon>
        <taxon>Chromadorea</taxon>
        <taxon>Rhabditida</taxon>
        <taxon>Rhabditina</taxon>
        <taxon>Rhabditomorpha</taxon>
        <taxon>Strongyloidea</taxon>
        <taxon>Strongylidae</taxon>
        <taxon>Cylicocyclus</taxon>
    </lineage>
</organism>
<feature type="domain" description="G" evidence="2">
    <location>
        <begin position="29"/>
        <end position="64"/>
    </location>
</feature>
<gene>
    <name evidence="3" type="ORF">CYNAS_LOCUS7121</name>
</gene>
<proteinExistence type="predicted"/>
<name>A0AA36GN66_CYLNA</name>
<dbReference type="EMBL" id="CATQJL010000112">
    <property type="protein sequence ID" value="CAJ0595138.1"/>
    <property type="molecule type" value="Genomic_DNA"/>
</dbReference>
<dbReference type="GO" id="GO:0030488">
    <property type="term" value="P:tRNA methylation"/>
    <property type="evidence" value="ECO:0007669"/>
    <property type="project" value="TreeGrafter"/>
</dbReference>
<evidence type="ECO:0000313" key="4">
    <source>
        <dbReference type="Proteomes" id="UP001176961"/>
    </source>
</evidence>
<dbReference type="AlphaFoldDB" id="A0AA36GN66"/>
<dbReference type="PANTHER" id="PTHR42714:SF2">
    <property type="entry name" value="TRNA MODIFICATION GTPASE GTPBP3, MITOCHONDRIAL"/>
    <property type="match status" value="1"/>
</dbReference>
<accession>A0AA36GN66</accession>
<dbReference type="GO" id="GO:0005525">
    <property type="term" value="F:GTP binding"/>
    <property type="evidence" value="ECO:0007669"/>
    <property type="project" value="InterPro"/>
</dbReference>
<evidence type="ECO:0000256" key="1">
    <source>
        <dbReference type="SAM" id="MobiDB-lite"/>
    </source>
</evidence>
<evidence type="ECO:0000313" key="3">
    <source>
        <dbReference type="EMBL" id="CAJ0595138.1"/>
    </source>
</evidence>
<keyword evidence="4" id="KW-1185">Reference proteome</keyword>
<comment type="caution">
    <text evidence="3">The sequence shown here is derived from an EMBL/GenBank/DDBJ whole genome shotgun (WGS) entry which is preliminary data.</text>
</comment>
<dbReference type="InterPro" id="IPR027417">
    <property type="entry name" value="P-loop_NTPase"/>
</dbReference>
<reference evidence="3" key="1">
    <citation type="submission" date="2023-07" db="EMBL/GenBank/DDBJ databases">
        <authorList>
            <consortium name="CYATHOMIX"/>
        </authorList>
    </citation>
    <scope>NUCLEOTIDE SEQUENCE</scope>
    <source>
        <strain evidence="3">N/A</strain>
    </source>
</reference>
<dbReference type="Pfam" id="PF01926">
    <property type="entry name" value="MMR_HSR1"/>
    <property type="match status" value="1"/>
</dbReference>